<feature type="region of interest" description="Disordered" evidence="6">
    <location>
        <begin position="68"/>
        <end position="140"/>
    </location>
</feature>
<evidence type="ECO:0000256" key="5">
    <source>
        <dbReference type="PROSITE-ProRule" id="PRU00042"/>
    </source>
</evidence>
<accession>A0A3D8SHF9</accession>
<evidence type="ECO:0000256" key="2">
    <source>
        <dbReference type="ARBA" id="ARBA00022737"/>
    </source>
</evidence>
<name>A0A3D8SHF9_9HELO</name>
<feature type="compositionally biased region" description="Polar residues" evidence="6">
    <location>
        <begin position="262"/>
        <end position="277"/>
    </location>
</feature>
<evidence type="ECO:0000256" key="1">
    <source>
        <dbReference type="ARBA" id="ARBA00022723"/>
    </source>
</evidence>
<evidence type="ECO:0000256" key="4">
    <source>
        <dbReference type="ARBA" id="ARBA00022833"/>
    </source>
</evidence>
<dbReference type="PANTHER" id="PTHR24379:SF121">
    <property type="entry name" value="C2H2-TYPE DOMAIN-CONTAINING PROTEIN"/>
    <property type="match status" value="1"/>
</dbReference>
<feature type="region of interest" description="Disordered" evidence="6">
    <location>
        <begin position="262"/>
        <end position="307"/>
    </location>
</feature>
<feature type="compositionally biased region" description="Low complexity" evidence="6">
    <location>
        <begin position="71"/>
        <end position="82"/>
    </location>
</feature>
<proteinExistence type="predicted"/>
<feature type="compositionally biased region" description="Basic residues" evidence="6">
    <location>
        <begin position="691"/>
        <end position="700"/>
    </location>
</feature>
<feature type="domain" description="C2H2-type" evidence="7">
    <location>
        <begin position="671"/>
        <end position="700"/>
    </location>
</feature>
<dbReference type="PROSITE" id="PS50157">
    <property type="entry name" value="ZINC_FINGER_C2H2_2"/>
    <property type="match status" value="4"/>
</dbReference>
<dbReference type="AlphaFoldDB" id="A0A3D8SHF9"/>
<organism evidence="8 9">
    <name type="scientific">Coleophoma crateriformis</name>
    <dbReference type="NCBI Taxonomy" id="565419"/>
    <lineage>
        <taxon>Eukaryota</taxon>
        <taxon>Fungi</taxon>
        <taxon>Dikarya</taxon>
        <taxon>Ascomycota</taxon>
        <taxon>Pezizomycotina</taxon>
        <taxon>Leotiomycetes</taxon>
        <taxon>Helotiales</taxon>
        <taxon>Dermateaceae</taxon>
        <taxon>Coleophoma</taxon>
    </lineage>
</organism>
<sequence>MFRDDKLQHLSLPGMEPTWNYGSLESQLQTLPYSVPPFFSGSELRLPFQHYNNDYNANQSTNNVNTRQAFQSSGNSQNSYSSAPMPPPQYPVRNGQNTTHRAFSQREAQLSPRRRRQGAQTDREGAGSPTAEDESGTKRQKLEPYGFQQQRVGLGGNTGPQSIADISNCCSSCSEGLPCDQEGCCEDDEVLIHCTRENCSQPCRVEPCFYADVPAEPEVNASAWESDLWDSHVQDPNQHAFTDDRPPIDPYLLSAISQEMQQQNQHYNAKADATQSAGPGLPTPYSTGSLPSPTYQEQCQTPTGFDSMLSGTGGMFPGAFVDASKEDFQPLDNSCRWDQCDQSFSSQDALYNHFHTAHIDPFLQYSCPIPASQCPSIIGSHPLDHLQSYHGWNQNNCPDSSCQEMGPQFCDPSQLHNHFDQQHSIQPQEGLSCKWESCKIVVSDLNQLSEHLTNQHHFHIPVTTDEEIDLSPTSDMKAKSEVKAPRVSILPNRAATEGDDPRQTITCKWKTGDDTICGVTKYGKEAAKELQEHVREAHLAQLSSKLGYICQWDGCGRAADPKLKDKGFSQRGKLERHMASHTTYKCCRCSECGMEFSAPQALKQHMHLHTGEKPWECKYCKKRFPQQSAKTIHERTHTGEKPLSCEVCGMTFSESSNLTKHRKTHGKKGIHLCPESDCNKSFHRFDQLKRHLEKHRRAAEKHKSSGLKQEADDDLSSLTTSEFDEKASVSL</sequence>
<dbReference type="PANTHER" id="PTHR24379">
    <property type="entry name" value="KRAB AND ZINC FINGER DOMAIN-CONTAINING"/>
    <property type="match status" value="1"/>
</dbReference>
<dbReference type="OrthoDB" id="3437960at2759"/>
<comment type="caution">
    <text evidence="8">The sequence shown here is derived from an EMBL/GenBank/DDBJ whole genome shotgun (WGS) entry which is preliminary data.</text>
</comment>
<dbReference type="InterPro" id="IPR013087">
    <property type="entry name" value="Znf_C2H2_type"/>
</dbReference>
<keyword evidence="1" id="KW-0479">Metal-binding</keyword>
<feature type="compositionally biased region" description="Polar residues" evidence="6">
    <location>
        <begin position="284"/>
        <end position="304"/>
    </location>
</feature>
<evidence type="ECO:0000259" key="7">
    <source>
        <dbReference type="PROSITE" id="PS50157"/>
    </source>
</evidence>
<dbReference type="Proteomes" id="UP000256328">
    <property type="component" value="Unassembled WGS sequence"/>
</dbReference>
<reference evidence="8 9" key="1">
    <citation type="journal article" date="2018" name="IMA Fungus">
        <title>IMA Genome-F 9: Draft genome sequence of Annulohypoxylon stygium, Aspergillus mulundensis, Berkeleyomyces basicola (syn. Thielaviopsis basicola), Ceratocystis smalleyi, two Cercospora beticola strains, Coleophoma cylindrospora, Fusarium fracticaudum, Phialophora cf. hyalina, and Morchella septimelata.</title>
        <authorList>
            <person name="Wingfield B.D."/>
            <person name="Bills G.F."/>
            <person name="Dong Y."/>
            <person name="Huang W."/>
            <person name="Nel W.J."/>
            <person name="Swalarsk-Parry B.S."/>
            <person name="Vaghefi N."/>
            <person name="Wilken P.M."/>
            <person name="An Z."/>
            <person name="de Beer Z.W."/>
            <person name="De Vos L."/>
            <person name="Chen L."/>
            <person name="Duong T.A."/>
            <person name="Gao Y."/>
            <person name="Hammerbacher A."/>
            <person name="Kikkert J.R."/>
            <person name="Li Y."/>
            <person name="Li H."/>
            <person name="Li K."/>
            <person name="Li Q."/>
            <person name="Liu X."/>
            <person name="Ma X."/>
            <person name="Naidoo K."/>
            <person name="Pethybridge S.J."/>
            <person name="Sun J."/>
            <person name="Steenkamp E.T."/>
            <person name="van der Nest M.A."/>
            <person name="van Wyk S."/>
            <person name="Wingfield M.J."/>
            <person name="Xiong C."/>
            <person name="Yue Q."/>
            <person name="Zhang X."/>
        </authorList>
    </citation>
    <scope>NUCLEOTIDE SEQUENCE [LARGE SCALE GENOMIC DNA]</scope>
    <source>
        <strain evidence="8 9">BP5796</strain>
    </source>
</reference>
<keyword evidence="2" id="KW-0677">Repeat</keyword>
<dbReference type="PROSITE" id="PS00028">
    <property type="entry name" value="ZINC_FINGER_C2H2_1"/>
    <property type="match status" value="5"/>
</dbReference>
<dbReference type="GO" id="GO:0008270">
    <property type="term" value="F:zinc ion binding"/>
    <property type="evidence" value="ECO:0007669"/>
    <property type="project" value="UniProtKB-KW"/>
</dbReference>
<feature type="domain" description="C2H2-type" evidence="7">
    <location>
        <begin position="643"/>
        <end position="665"/>
    </location>
</feature>
<dbReference type="FunFam" id="3.30.160.60:FF:000110">
    <property type="entry name" value="Zinc finger protein-like"/>
    <property type="match status" value="1"/>
</dbReference>
<keyword evidence="4" id="KW-0862">Zinc</keyword>
<dbReference type="SUPFAM" id="SSF57667">
    <property type="entry name" value="beta-beta-alpha zinc fingers"/>
    <property type="match status" value="4"/>
</dbReference>
<feature type="domain" description="C2H2-type" evidence="7">
    <location>
        <begin position="584"/>
        <end position="614"/>
    </location>
</feature>
<protein>
    <recommendedName>
        <fullName evidence="7">C2H2-type domain-containing protein</fullName>
    </recommendedName>
</protein>
<dbReference type="SMART" id="SM00355">
    <property type="entry name" value="ZnF_C2H2"/>
    <property type="match status" value="8"/>
</dbReference>
<dbReference type="FunFam" id="3.30.160.60:FF:000557">
    <property type="entry name" value="zinc finger and SCAN domain-containing protein 29"/>
    <property type="match status" value="1"/>
</dbReference>
<evidence type="ECO:0000313" key="9">
    <source>
        <dbReference type="Proteomes" id="UP000256328"/>
    </source>
</evidence>
<dbReference type="EMBL" id="PDLN01000005">
    <property type="protein sequence ID" value="RDW85785.1"/>
    <property type="molecule type" value="Genomic_DNA"/>
</dbReference>
<evidence type="ECO:0000256" key="3">
    <source>
        <dbReference type="ARBA" id="ARBA00022771"/>
    </source>
</evidence>
<feature type="compositionally biased region" description="Polar residues" evidence="6">
    <location>
        <begin position="94"/>
        <end position="108"/>
    </location>
</feature>
<feature type="region of interest" description="Disordered" evidence="6">
    <location>
        <begin position="689"/>
        <end position="731"/>
    </location>
</feature>
<evidence type="ECO:0000256" key="6">
    <source>
        <dbReference type="SAM" id="MobiDB-lite"/>
    </source>
</evidence>
<feature type="domain" description="C2H2-type" evidence="7">
    <location>
        <begin position="615"/>
        <end position="642"/>
    </location>
</feature>
<dbReference type="Pfam" id="PF00096">
    <property type="entry name" value="zf-C2H2"/>
    <property type="match status" value="1"/>
</dbReference>
<dbReference type="InterPro" id="IPR036236">
    <property type="entry name" value="Znf_C2H2_sf"/>
</dbReference>
<evidence type="ECO:0000313" key="8">
    <source>
        <dbReference type="EMBL" id="RDW85785.1"/>
    </source>
</evidence>
<dbReference type="Gene3D" id="3.30.160.60">
    <property type="entry name" value="Classic Zinc Finger"/>
    <property type="match status" value="5"/>
</dbReference>
<gene>
    <name evidence="8" type="ORF">BP5796_04110</name>
</gene>
<keyword evidence="9" id="KW-1185">Reference proteome</keyword>
<keyword evidence="3 5" id="KW-0863">Zinc-finger</keyword>